<dbReference type="EMBL" id="CCBP010000092">
    <property type="protein sequence ID" value="CDO70747.1"/>
    <property type="molecule type" value="Genomic_DNA"/>
</dbReference>
<accession>A0A060S8E7</accession>
<dbReference type="Proteomes" id="UP000029665">
    <property type="component" value="Unassembled WGS sequence"/>
</dbReference>
<dbReference type="OMA" id="TRMWESH"/>
<dbReference type="HOGENOM" id="CLU_052546_0_0_1"/>
<protein>
    <recommendedName>
        <fullName evidence="3">Arrestin-like N-terminal domain-containing protein</fullName>
    </recommendedName>
</protein>
<dbReference type="AlphaFoldDB" id="A0A060S8E7"/>
<name>A0A060S8E7_PYCCI</name>
<dbReference type="STRING" id="5643.A0A060S8E7"/>
<organism evidence="1 2">
    <name type="scientific">Pycnoporus cinnabarinus</name>
    <name type="common">Cinnabar-red polypore</name>
    <name type="synonym">Trametes cinnabarina</name>
    <dbReference type="NCBI Taxonomy" id="5643"/>
    <lineage>
        <taxon>Eukaryota</taxon>
        <taxon>Fungi</taxon>
        <taxon>Dikarya</taxon>
        <taxon>Basidiomycota</taxon>
        <taxon>Agaricomycotina</taxon>
        <taxon>Agaricomycetes</taxon>
        <taxon>Polyporales</taxon>
        <taxon>Polyporaceae</taxon>
        <taxon>Trametes</taxon>
    </lineage>
</organism>
<evidence type="ECO:0000313" key="2">
    <source>
        <dbReference type="Proteomes" id="UP000029665"/>
    </source>
</evidence>
<sequence length="427" mass="46607">MEPADLPPSYSWISSNSPAPIYSECPSPSERVLQKGPCVCWPSSESASQKFIYKSDSLEVRLHPPRWGSVLPAYGLAGTVEGVLTFRKTCTHVLEVSVSLLGCITTSASQHATIAVPGIDKVQLLKKKTVLFSAKAGSSAAMNGEHPFALQFPHHIDNGTNALPPSYTVYQPGVSTEIAYHVRVDVVRKGLRRHEKLTVPVLYLPKSRPTSPPLEHIPWSARVDGENDERVRCIQLSPTWPGRSESNSPPYLEELPVISLTLPSAQSFASGDTIPLSLKIESPGSPALAKMLSYNVHLSLVKRQKTWISLGHQVSVREHTLSRAGVYLADDTREGLAYLRLELKAGEAGRECSWRVDGAVAIEVSTSDSRTPVREHLKDFPTYRCEVPVALTTDPFGTLQNELFALSGVPFPALGLSDPARHLRALA</sequence>
<evidence type="ECO:0000313" key="1">
    <source>
        <dbReference type="EMBL" id="CDO70747.1"/>
    </source>
</evidence>
<keyword evidence="2" id="KW-1185">Reference proteome</keyword>
<comment type="caution">
    <text evidence="1">The sequence shown here is derived from an EMBL/GenBank/DDBJ whole genome shotgun (WGS) entry which is preliminary data.</text>
</comment>
<reference evidence="1" key="1">
    <citation type="submission" date="2014-01" db="EMBL/GenBank/DDBJ databases">
        <title>The genome of the white-rot fungus Pycnoporus cinnabarinus: a basidiomycete model with a versatile arsenal for lignocellulosic biomass breakdown.</title>
        <authorList>
            <person name="Levasseur A."/>
            <person name="Lomascolo A."/>
            <person name="Ruiz-Duenas F.J."/>
            <person name="Uzan E."/>
            <person name="Piumi F."/>
            <person name="Kues U."/>
            <person name="Ram A.F.J."/>
            <person name="Murat C."/>
            <person name="Haon M."/>
            <person name="Benoit I."/>
            <person name="Arfi Y."/>
            <person name="Chevret D."/>
            <person name="Drula E."/>
            <person name="Kwon M.J."/>
            <person name="Gouret P."/>
            <person name="Lesage-Meessen L."/>
            <person name="Lombard V."/>
            <person name="Mariette J."/>
            <person name="Noirot C."/>
            <person name="Park J."/>
            <person name="Patyshakuliyeva A."/>
            <person name="Wieneger R.A.B."/>
            <person name="Wosten H.A.B."/>
            <person name="Martin F."/>
            <person name="Coutinho P.M."/>
            <person name="de Vries R."/>
            <person name="Martinez A.T."/>
            <person name="Klopp C."/>
            <person name="Pontarotti P."/>
            <person name="Henrissat B."/>
            <person name="Record E."/>
        </authorList>
    </citation>
    <scope>NUCLEOTIDE SEQUENCE [LARGE SCALE GENOMIC DNA]</scope>
    <source>
        <strain evidence="1">BRFM137</strain>
    </source>
</reference>
<gene>
    <name evidence="1" type="ORF">BN946_scf184798.g62</name>
</gene>
<dbReference type="OrthoDB" id="2586076at2759"/>
<evidence type="ECO:0008006" key="3">
    <source>
        <dbReference type="Google" id="ProtNLM"/>
    </source>
</evidence>
<proteinExistence type="predicted"/>